<dbReference type="Proteomes" id="UP000309133">
    <property type="component" value="Unassembled WGS sequence"/>
</dbReference>
<evidence type="ECO:0000313" key="2">
    <source>
        <dbReference type="EMBL" id="THG33515.1"/>
    </source>
</evidence>
<dbReference type="AlphaFoldDB" id="A0A4S4FUL2"/>
<reference evidence="2 3" key="1">
    <citation type="submission" date="2019-04" db="EMBL/GenBank/DDBJ databases">
        <authorList>
            <person name="Jiang L."/>
        </authorList>
    </citation>
    <scope>NUCLEOTIDE SEQUENCE [LARGE SCALE GENOMIC DNA]</scope>
    <source>
        <strain evidence="2 3">YIM 131853</strain>
    </source>
</reference>
<evidence type="ECO:0000313" key="3">
    <source>
        <dbReference type="Proteomes" id="UP000309133"/>
    </source>
</evidence>
<dbReference type="OrthoDB" id="3261041at2"/>
<comment type="caution">
    <text evidence="2">The sequence shown here is derived from an EMBL/GenBank/DDBJ whole genome shotgun (WGS) entry which is preliminary data.</text>
</comment>
<feature type="transmembrane region" description="Helical" evidence="1">
    <location>
        <begin position="306"/>
        <end position="322"/>
    </location>
</feature>
<feature type="transmembrane region" description="Helical" evidence="1">
    <location>
        <begin position="24"/>
        <end position="49"/>
    </location>
</feature>
<feature type="transmembrane region" description="Helical" evidence="1">
    <location>
        <begin position="134"/>
        <end position="152"/>
    </location>
</feature>
<protein>
    <submittedName>
        <fullName evidence="2">Transporter</fullName>
    </submittedName>
</protein>
<keyword evidence="1" id="KW-0472">Membrane</keyword>
<keyword evidence="1" id="KW-0812">Transmembrane</keyword>
<proteinExistence type="predicted"/>
<sequence>MVATLVRLRFLVLGNGLRRSPWQLVAFIFGVLYGLGALTGIGFGLLALSAAPLEIARTVVVIAGSVVVLAWILVPMFAAGIDQTLDTSRLVTFPIPLNTLLAALGASAILGIPGIITVLASIATAGTWWRQPGVAVVAILCGLVGALTCIAASRTVSTIASTVASGRRFREVAGVLVLIPLILLGPIISSAAQGIRTAADALPRVADTLAWTPLGAIWAVPSDLAGGDAASAALHALIGAATLVVLVFAWRLSLAVALITPPHAATRSERHRSTGLLGIAPATVWGAIAARSLIYWFRDPRYLRQLILIPLIPALLVLYSNIFHNPGLLIIAGPVVAFLLSLSIFADISFDGTAFATHLAAAVRGADDRLGRAVALAVFGLPAIVVVILVTAFISDTWAAVPATLGISLGTFLTGLGVSSVTSARLVLPVPAAGDSPFKSPQGANLTNSLATFVAWGILILLVLPELALTIVNLITGDVVWGWASLVVGVALGLVLVSVGIRIGGRVLDARGVDLLAQLRRAR</sequence>
<name>A0A4S4FUL2_9MICO</name>
<dbReference type="EMBL" id="SSSM01000001">
    <property type="protein sequence ID" value="THG33515.1"/>
    <property type="molecule type" value="Genomic_DNA"/>
</dbReference>
<accession>A0A4S4FUL2</accession>
<feature type="transmembrane region" description="Helical" evidence="1">
    <location>
        <begin position="273"/>
        <end position="294"/>
    </location>
</feature>
<feature type="transmembrane region" description="Helical" evidence="1">
    <location>
        <begin position="55"/>
        <end position="79"/>
    </location>
</feature>
<feature type="transmembrane region" description="Helical" evidence="1">
    <location>
        <begin position="481"/>
        <end position="501"/>
    </location>
</feature>
<feature type="transmembrane region" description="Helical" evidence="1">
    <location>
        <begin position="370"/>
        <end position="394"/>
    </location>
</feature>
<evidence type="ECO:0000256" key="1">
    <source>
        <dbReference type="SAM" id="Phobius"/>
    </source>
</evidence>
<dbReference type="RefSeq" id="WP_136426297.1">
    <property type="nucleotide sequence ID" value="NZ_SSSM01000001.1"/>
</dbReference>
<feature type="transmembrane region" description="Helical" evidence="1">
    <location>
        <begin position="232"/>
        <end position="253"/>
    </location>
</feature>
<feature type="transmembrane region" description="Helical" evidence="1">
    <location>
        <begin position="100"/>
        <end position="122"/>
    </location>
</feature>
<feature type="transmembrane region" description="Helical" evidence="1">
    <location>
        <begin position="449"/>
        <end position="475"/>
    </location>
</feature>
<feature type="transmembrane region" description="Helical" evidence="1">
    <location>
        <begin position="172"/>
        <end position="195"/>
    </location>
</feature>
<feature type="transmembrane region" description="Helical" evidence="1">
    <location>
        <begin position="328"/>
        <end position="350"/>
    </location>
</feature>
<keyword evidence="3" id="KW-1185">Reference proteome</keyword>
<keyword evidence="1" id="KW-1133">Transmembrane helix</keyword>
<gene>
    <name evidence="2" type="ORF">E6C64_04040</name>
</gene>
<organism evidence="2 3">
    <name type="scientific">Naasia lichenicola</name>
    <dbReference type="NCBI Taxonomy" id="2565933"/>
    <lineage>
        <taxon>Bacteria</taxon>
        <taxon>Bacillati</taxon>
        <taxon>Actinomycetota</taxon>
        <taxon>Actinomycetes</taxon>
        <taxon>Micrococcales</taxon>
        <taxon>Microbacteriaceae</taxon>
        <taxon>Naasia</taxon>
    </lineage>
</organism>